<sequence>MMALKWIGSMLVLFSAGGFGIWSARQWRERLRLLEKLRQMIYFLKGEITYSHAPLAEALERVGKRETGPLGKLFTAAAEGICRQEGESLQEIWRREVQALSSPKIRLPLTEEDLEQLAGLGEHLGYLDVDMQERTLKLYLEQLDISIEYLRTNQREKCRLYTSLGIMGGMFLVIVMY</sequence>
<keyword evidence="3" id="KW-1185">Reference proteome</keyword>
<organism evidence="2 3">
    <name type="scientific">Enterocloster hominis</name>
    <name type="common">ex Hitch et al. 2024</name>
    <dbReference type="NCBI Taxonomy" id="1917870"/>
    <lineage>
        <taxon>Bacteria</taxon>
        <taxon>Bacillati</taxon>
        <taxon>Bacillota</taxon>
        <taxon>Clostridia</taxon>
        <taxon>Lachnospirales</taxon>
        <taxon>Lachnospiraceae</taxon>
        <taxon>Enterocloster</taxon>
    </lineage>
</organism>
<comment type="caution">
    <text evidence="2">The sequence shown here is derived from an EMBL/GenBank/DDBJ whole genome shotgun (WGS) entry which is preliminary data.</text>
</comment>
<dbReference type="InterPro" id="IPR014198">
    <property type="entry name" value="Spore_III_AB"/>
</dbReference>
<evidence type="ECO:0000313" key="2">
    <source>
        <dbReference type="EMBL" id="MEQ2425753.1"/>
    </source>
</evidence>
<dbReference type="Pfam" id="PF09548">
    <property type="entry name" value="Spore_III_AB"/>
    <property type="match status" value="1"/>
</dbReference>
<feature type="transmembrane region" description="Helical" evidence="1">
    <location>
        <begin position="158"/>
        <end position="176"/>
    </location>
</feature>
<keyword evidence="1" id="KW-0472">Membrane</keyword>
<dbReference type="RefSeq" id="WP_050927247.1">
    <property type="nucleotide sequence ID" value="NZ_JAJFDX010000001.1"/>
</dbReference>
<gene>
    <name evidence="2" type="ORF">WMQ36_12260</name>
</gene>
<proteinExistence type="predicted"/>
<name>A0ABV1D5S8_9FIRM</name>
<evidence type="ECO:0000256" key="1">
    <source>
        <dbReference type="SAM" id="Phobius"/>
    </source>
</evidence>
<protein>
    <submittedName>
        <fullName evidence="2">Stage III sporulation protein AB</fullName>
    </submittedName>
</protein>
<reference evidence="2 3" key="1">
    <citation type="submission" date="2024-03" db="EMBL/GenBank/DDBJ databases">
        <title>Human intestinal bacterial collection.</title>
        <authorList>
            <person name="Pauvert C."/>
            <person name="Hitch T.C.A."/>
            <person name="Clavel T."/>
        </authorList>
    </citation>
    <scope>NUCLEOTIDE SEQUENCE [LARGE SCALE GENOMIC DNA]</scope>
    <source>
        <strain evidence="2 3">CLA-SR-H021</strain>
    </source>
</reference>
<keyword evidence="1" id="KW-1133">Transmembrane helix</keyword>
<accession>A0ABV1D5S8</accession>
<evidence type="ECO:0000313" key="3">
    <source>
        <dbReference type="Proteomes" id="UP001454086"/>
    </source>
</evidence>
<feature type="transmembrane region" description="Helical" evidence="1">
    <location>
        <begin position="6"/>
        <end position="24"/>
    </location>
</feature>
<dbReference type="EMBL" id="JBBMFM010000040">
    <property type="protein sequence ID" value="MEQ2425753.1"/>
    <property type="molecule type" value="Genomic_DNA"/>
</dbReference>
<dbReference type="PIRSF" id="PIRSF021435">
    <property type="entry name" value="SpoIIIAB"/>
    <property type="match status" value="1"/>
</dbReference>
<keyword evidence="1" id="KW-0812">Transmembrane</keyword>
<dbReference type="Proteomes" id="UP001454086">
    <property type="component" value="Unassembled WGS sequence"/>
</dbReference>